<feature type="transmembrane region" description="Helical" evidence="7">
    <location>
        <begin position="348"/>
        <end position="367"/>
    </location>
</feature>
<reference evidence="8 9" key="1">
    <citation type="submission" date="2018-11" db="EMBL/GenBank/DDBJ databases">
        <title>Genome sequence and assembly of Colletotrichum spinosum.</title>
        <authorList>
            <person name="Gan P."/>
            <person name="Shirasu K."/>
        </authorList>
    </citation>
    <scope>NUCLEOTIDE SEQUENCE [LARGE SCALE GENOMIC DNA]</scope>
    <source>
        <strain evidence="8 9">CBS 515.97</strain>
    </source>
</reference>
<evidence type="ECO:0000313" key="8">
    <source>
        <dbReference type="EMBL" id="TDZ38337.1"/>
    </source>
</evidence>
<evidence type="ECO:0000256" key="5">
    <source>
        <dbReference type="ARBA" id="ARBA00022989"/>
    </source>
</evidence>
<dbReference type="InterPro" id="IPR045035">
    <property type="entry name" value="YSL-like"/>
</dbReference>
<evidence type="ECO:0000256" key="2">
    <source>
        <dbReference type="ARBA" id="ARBA00008807"/>
    </source>
</evidence>
<dbReference type="GO" id="GO:0035673">
    <property type="term" value="F:oligopeptide transmembrane transporter activity"/>
    <property type="evidence" value="ECO:0007669"/>
    <property type="project" value="InterPro"/>
</dbReference>
<keyword evidence="9" id="KW-1185">Reference proteome</keyword>
<gene>
    <name evidence="8" type="primary">YSL7</name>
    <name evidence="8" type="ORF">C8035_v007267</name>
</gene>
<feature type="transmembrane region" description="Helical" evidence="7">
    <location>
        <begin position="158"/>
        <end position="178"/>
    </location>
</feature>
<evidence type="ECO:0000256" key="1">
    <source>
        <dbReference type="ARBA" id="ARBA00004141"/>
    </source>
</evidence>
<feature type="transmembrane region" description="Helical" evidence="7">
    <location>
        <begin position="125"/>
        <end position="146"/>
    </location>
</feature>
<dbReference type="Proteomes" id="UP000295083">
    <property type="component" value="Unassembled WGS sequence"/>
</dbReference>
<evidence type="ECO:0000256" key="6">
    <source>
        <dbReference type="ARBA" id="ARBA00023136"/>
    </source>
</evidence>
<dbReference type="InterPro" id="IPR004813">
    <property type="entry name" value="OPT"/>
</dbReference>
<evidence type="ECO:0000313" key="9">
    <source>
        <dbReference type="Proteomes" id="UP000295083"/>
    </source>
</evidence>
<dbReference type="EMBL" id="QAPG01000017">
    <property type="protein sequence ID" value="TDZ38337.1"/>
    <property type="molecule type" value="Genomic_DNA"/>
</dbReference>
<comment type="caution">
    <text evidence="8">The sequence shown here is derived from an EMBL/GenBank/DDBJ whole genome shotgun (WGS) entry which is preliminary data.</text>
</comment>
<keyword evidence="5 7" id="KW-1133">Transmembrane helix</keyword>
<feature type="transmembrane region" description="Helical" evidence="7">
    <location>
        <begin position="428"/>
        <end position="445"/>
    </location>
</feature>
<feature type="transmembrane region" description="Helical" evidence="7">
    <location>
        <begin position="84"/>
        <end position="104"/>
    </location>
</feature>
<feature type="transmembrane region" description="Helical" evidence="7">
    <location>
        <begin position="222"/>
        <end position="242"/>
    </location>
</feature>
<feature type="transmembrane region" description="Helical" evidence="7">
    <location>
        <begin position="451"/>
        <end position="469"/>
    </location>
</feature>
<feature type="transmembrane region" description="Helical" evidence="7">
    <location>
        <begin position="506"/>
        <end position="524"/>
    </location>
</feature>
<keyword evidence="3" id="KW-0813">Transport</keyword>
<dbReference type="NCBIfam" id="TIGR00728">
    <property type="entry name" value="OPT_sfam"/>
    <property type="match status" value="1"/>
</dbReference>
<comment type="subcellular location">
    <subcellularLocation>
        <location evidence="1">Membrane</location>
        <topology evidence="1">Multi-pass membrane protein</topology>
    </subcellularLocation>
</comment>
<comment type="similarity">
    <text evidence="2">Belongs to the oligopeptide OPT transporter family.</text>
</comment>
<accession>A0A4R8QHH8</accession>
<protein>
    <submittedName>
        <fullName evidence="8">Putative metal-nicotianamine transporter YSL7</fullName>
    </submittedName>
</protein>
<evidence type="ECO:0000256" key="3">
    <source>
        <dbReference type="ARBA" id="ARBA00022448"/>
    </source>
</evidence>
<proteinExistence type="inferred from homology"/>
<organism evidence="8 9">
    <name type="scientific">Colletotrichum spinosum</name>
    <dbReference type="NCBI Taxonomy" id="1347390"/>
    <lineage>
        <taxon>Eukaryota</taxon>
        <taxon>Fungi</taxon>
        <taxon>Dikarya</taxon>
        <taxon>Ascomycota</taxon>
        <taxon>Pezizomycotina</taxon>
        <taxon>Sordariomycetes</taxon>
        <taxon>Hypocreomycetidae</taxon>
        <taxon>Glomerellales</taxon>
        <taxon>Glomerellaceae</taxon>
        <taxon>Colletotrichum</taxon>
        <taxon>Colletotrichum orbiculare species complex</taxon>
    </lineage>
</organism>
<name>A0A4R8QHH8_9PEZI</name>
<feature type="transmembrane region" description="Helical" evidence="7">
    <location>
        <begin position="293"/>
        <end position="315"/>
    </location>
</feature>
<dbReference type="AlphaFoldDB" id="A0A4R8QHH8"/>
<dbReference type="GO" id="GO:0000329">
    <property type="term" value="C:fungal-type vacuole membrane"/>
    <property type="evidence" value="ECO:0007669"/>
    <property type="project" value="TreeGrafter"/>
</dbReference>
<sequence>MNVEKPQDYEDSTKNEGLFSTAEQVVGQEDQDAVTIDDLYKPLVGVQAYDPKESILTIRAVIVGCILGSVVNIGNIYLGLKSGIGFESVMFATIFGFIIIRALGRTKVPLLRSDFGPHENNIIQAVATGCVTHSFVYISAIPAMYQLGVMGENPDSDYGRLLCYSLVSGFFGLSYAVALRKMFLVHLGESLGLIFPTGTAAAVTIRGLHSNRGITKSSSPSHLVPILAFAFSILWPVATSYAPGVLYELNFFWYIFKWGGRSIVHAVNWGWLTIMTSPAYIGTGMLMSPRIVASFLFGTLLAWGIIGPVTLQLGYTTGKPYSEFYPELVTYGALIPSEFSSQPSPRYWILWPAVLMMLATSVTSIALEWKALRTMACYNISRLRLLFNPTARSGQGTEEISSKKASAHPLLPDNDPIAVQHQTRTWEWLSLFICIFVTSVVSFKFLFQLPIGLNILNMLIGIFLSLVSIQTYGTSSVTSTATVATVSQLITGSIMHSQNFSTNQSMLANLAVAGAMGAASQGAATLMSDLKTGYLLRTPATTQFYAQALGTLVGVLLSPGLFIVFVKAYPCVLDATALTCSFSTPAVDVLIATSRGMLNTLAAPLLSQMDLTPNHAQPVTVSTTPAESACSLRNCNISPQQSPRKILPRPNGTFGATTFHSSNDFLSPDIALPSPPSPFPDPVPLQLHTRGNWTDPAWIGTHLRSQGFVRVEKTTVKGTHHVQNAEAFAAAFGGKLGWLLGMWRTKQMRAQHTLPKLGELITTALGGQVSRRRAGCRVDDYLYDR</sequence>
<evidence type="ECO:0000256" key="4">
    <source>
        <dbReference type="ARBA" id="ARBA00022692"/>
    </source>
</evidence>
<dbReference type="Pfam" id="PF03169">
    <property type="entry name" value="OPT"/>
    <property type="match status" value="1"/>
</dbReference>
<feature type="transmembrane region" description="Helical" evidence="7">
    <location>
        <begin position="262"/>
        <end position="281"/>
    </location>
</feature>
<feature type="transmembrane region" description="Helical" evidence="7">
    <location>
        <begin position="56"/>
        <end position="78"/>
    </location>
</feature>
<evidence type="ECO:0000256" key="7">
    <source>
        <dbReference type="SAM" id="Phobius"/>
    </source>
</evidence>
<keyword evidence="4 7" id="KW-0812">Transmembrane</keyword>
<dbReference type="PANTHER" id="PTHR31645">
    <property type="entry name" value="OLIGOPEPTIDE TRANSPORTER YGL114W-RELATED"/>
    <property type="match status" value="1"/>
</dbReference>
<feature type="transmembrane region" description="Helical" evidence="7">
    <location>
        <begin position="544"/>
        <end position="566"/>
    </location>
</feature>
<keyword evidence="6 7" id="KW-0472">Membrane</keyword>
<dbReference type="PANTHER" id="PTHR31645:SF3">
    <property type="entry name" value="OLIGOPEPTIDE TRANSPORTER"/>
    <property type="match status" value="1"/>
</dbReference>